<comment type="subunit">
    <text evidence="2">Homodimer.</text>
</comment>
<evidence type="ECO:0000256" key="7">
    <source>
        <dbReference type="ARBA" id="ARBA00022840"/>
    </source>
</evidence>
<comment type="caution">
    <text evidence="9">The sequence shown here is derived from an EMBL/GenBank/DDBJ whole genome shotgun (WGS) entry which is preliminary data.</text>
</comment>
<dbReference type="GO" id="GO:0009086">
    <property type="term" value="P:methionine biosynthetic process"/>
    <property type="evidence" value="ECO:0007669"/>
    <property type="project" value="InterPro"/>
</dbReference>
<keyword evidence="5" id="KW-0547">Nucleotide-binding</keyword>
<dbReference type="NCBIfam" id="TIGR01767">
    <property type="entry name" value="MTRK"/>
    <property type="match status" value="1"/>
</dbReference>
<dbReference type="RefSeq" id="WP_111717108.1">
    <property type="nucleotide sequence ID" value="NZ_CP073819.1"/>
</dbReference>
<dbReference type="EMBL" id="PZJH01000008">
    <property type="protein sequence ID" value="RAK43847.1"/>
    <property type="molecule type" value="Genomic_DNA"/>
</dbReference>
<dbReference type="GO" id="GO:0046522">
    <property type="term" value="F:S-methyl-5-thioribose kinase activity"/>
    <property type="evidence" value="ECO:0007669"/>
    <property type="project" value="UniProtKB-EC"/>
</dbReference>
<protein>
    <recommendedName>
        <fullName evidence="3">S-methyl-5-thioribose kinase</fullName>
        <ecNumber evidence="3">2.7.1.100</ecNumber>
    </recommendedName>
</protein>
<dbReference type="SUPFAM" id="SSF56112">
    <property type="entry name" value="Protein kinase-like (PK-like)"/>
    <property type="match status" value="1"/>
</dbReference>
<sequence>MSKFSSYFLMQEVDIAAYILETTNLFNPADNLAVNEIGDGNLNYVFRVSNGIKSIIVKHSGVVARISDEFKLSTDRTIREGKLLKVHGEIVPQLVPHIYAIDDVMKCVIMEDLKEYTVLRQGLIDGNIYPNIGVDLGTYLAETLINTSDFVLDAKEKKALQKDTINPELCEISEDLVFTEPFYNNFSRNEVSSALLPYVEQLLYNDDTLKLAVAEAKLKFLNKSQSLIHGDLHSGSVFVNETETKVIDPEFGFYGPAGYDVGNVLAHLFFAYSNAQAHGRDEQAKFIAESITEVLEVFKQKSLAILQEKTKDVALKQASVYASYIRSVLEDAYVVCGLEIIRRIVGLAKVNDLTTLPEQQCVQIEVQLIKFAKSLIQHPESVSIYPSIFSLYTEFKEIAA</sequence>
<evidence type="ECO:0000313" key="10">
    <source>
        <dbReference type="Proteomes" id="UP000249808"/>
    </source>
</evidence>
<dbReference type="InterPro" id="IPR002575">
    <property type="entry name" value="Aminoglycoside_PTrfase"/>
</dbReference>
<evidence type="ECO:0000259" key="8">
    <source>
        <dbReference type="Pfam" id="PF01636"/>
    </source>
</evidence>
<dbReference type="InterPro" id="IPR011009">
    <property type="entry name" value="Kinase-like_dom_sf"/>
</dbReference>
<dbReference type="Gene3D" id="3.30.200.20">
    <property type="entry name" value="Phosphorylase Kinase, domain 1"/>
    <property type="match status" value="1"/>
</dbReference>
<keyword evidence="7" id="KW-0067">ATP-binding</keyword>
<keyword evidence="4" id="KW-0808">Transferase</keyword>
<dbReference type="AlphaFoldDB" id="A0A327ZN93"/>
<dbReference type="Proteomes" id="UP000249808">
    <property type="component" value="Unassembled WGS sequence"/>
</dbReference>
<dbReference type="PIRSF" id="PIRSF031134">
    <property type="entry name" value="MTRK"/>
    <property type="match status" value="1"/>
</dbReference>
<organism evidence="9 10">
    <name type="scientific">Macrococcus epidermidis</name>
    <dbReference type="NCBI Taxonomy" id="1902580"/>
    <lineage>
        <taxon>Bacteria</taxon>
        <taxon>Bacillati</taxon>
        <taxon>Bacillota</taxon>
        <taxon>Bacilli</taxon>
        <taxon>Bacillales</taxon>
        <taxon>Staphylococcaceae</taxon>
        <taxon>Macrococcus</taxon>
    </lineage>
</organism>
<dbReference type="EC" id="2.7.1.100" evidence="3"/>
<dbReference type="GO" id="GO:0005524">
    <property type="term" value="F:ATP binding"/>
    <property type="evidence" value="ECO:0007669"/>
    <property type="project" value="UniProtKB-KW"/>
</dbReference>
<dbReference type="PANTHER" id="PTHR34273:SF2">
    <property type="entry name" value="METHYLTHIORIBOSE KINASE"/>
    <property type="match status" value="1"/>
</dbReference>
<gene>
    <name evidence="9" type="primary">mtnK</name>
    <name evidence="9" type="ORF">BHU61_11780</name>
</gene>
<proteinExistence type="inferred from homology"/>
<dbReference type="Gene3D" id="3.90.1200.10">
    <property type="match status" value="1"/>
</dbReference>
<feature type="domain" description="Aminoglycoside phosphotransferase" evidence="8">
    <location>
        <begin position="35"/>
        <end position="283"/>
    </location>
</feature>
<accession>A0A327ZN93</accession>
<name>A0A327ZN93_9STAP</name>
<comment type="similarity">
    <text evidence="1">Belongs to the methylthioribose kinase family.</text>
</comment>
<keyword evidence="10" id="KW-1185">Reference proteome</keyword>
<evidence type="ECO:0000256" key="1">
    <source>
        <dbReference type="ARBA" id="ARBA00010165"/>
    </source>
</evidence>
<keyword evidence="6 9" id="KW-0418">Kinase</keyword>
<evidence type="ECO:0000256" key="4">
    <source>
        <dbReference type="ARBA" id="ARBA00022679"/>
    </source>
</evidence>
<dbReference type="Pfam" id="PF01636">
    <property type="entry name" value="APH"/>
    <property type="match status" value="1"/>
</dbReference>
<evidence type="ECO:0000313" key="9">
    <source>
        <dbReference type="EMBL" id="RAK43847.1"/>
    </source>
</evidence>
<evidence type="ECO:0000256" key="5">
    <source>
        <dbReference type="ARBA" id="ARBA00022741"/>
    </source>
</evidence>
<dbReference type="PANTHER" id="PTHR34273">
    <property type="entry name" value="METHYLTHIORIBOSE KINASE"/>
    <property type="match status" value="1"/>
</dbReference>
<dbReference type="InterPro" id="IPR009212">
    <property type="entry name" value="Methylthioribose_kinase"/>
</dbReference>
<evidence type="ECO:0000256" key="2">
    <source>
        <dbReference type="ARBA" id="ARBA00011738"/>
    </source>
</evidence>
<reference evidence="9 10" key="1">
    <citation type="journal article" date="2018" name="Front. Microbiol.">
        <title>Description and Comparative Genomics of Macrococcus caseolyticus subsp. hominis subsp. nov., Macrococcus goetzii sp. nov., Macrococcus epidermidis sp. nov., and Macrococcus bohemicus sp. nov., Novel Macrococci From Human Clinical Material With Virulence Potential and Suspected Uptake of Foreign DNA by Natural Transformation.</title>
        <authorList>
            <person name="Maslanova I."/>
            <person name="Wertheimer Z."/>
            <person name="Sedlacek I."/>
            <person name="Svec P."/>
            <person name="Indrakova A."/>
            <person name="Kovarovic V."/>
            <person name="Schumann P."/>
            <person name="Sproer C."/>
            <person name="Kralova S."/>
            <person name="Sedo O."/>
            <person name="Kristofova L."/>
            <person name="Vrbovska V."/>
            <person name="Fuzik T."/>
            <person name="Petras P."/>
            <person name="Zdrahal Z."/>
            <person name="Ruzickova V."/>
            <person name="Doskar J."/>
            <person name="Pantucek R."/>
        </authorList>
    </citation>
    <scope>NUCLEOTIDE SEQUENCE [LARGE SCALE GENOMIC DNA]</scope>
    <source>
        <strain evidence="9 10">01/688</strain>
    </source>
</reference>
<evidence type="ECO:0000256" key="3">
    <source>
        <dbReference type="ARBA" id="ARBA00012128"/>
    </source>
</evidence>
<evidence type="ECO:0000256" key="6">
    <source>
        <dbReference type="ARBA" id="ARBA00022777"/>
    </source>
</evidence>